<evidence type="ECO:0008006" key="3">
    <source>
        <dbReference type="Google" id="ProtNLM"/>
    </source>
</evidence>
<protein>
    <recommendedName>
        <fullName evidence="3">Excisionase</fullName>
    </recommendedName>
</protein>
<gene>
    <name evidence="1" type="ORF">NX722_09365</name>
</gene>
<dbReference type="Proteomes" id="UP001209854">
    <property type="component" value="Unassembled WGS sequence"/>
</dbReference>
<accession>A0ABT3MTX8</accession>
<reference evidence="1 2" key="1">
    <citation type="submission" date="2022-10" db="EMBL/GenBank/DDBJ databases">
        <title>High-quality genome sequences of two octocoral-associated bacteria, Endozoicomonas euniceicola EF212 and Endozoicomonas gorgoniicola PS125.</title>
        <authorList>
            <person name="Chiou Y.-J."/>
            <person name="Chen Y.-H."/>
        </authorList>
    </citation>
    <scope>NUCLEOTIDE SEQUENCE [LARGE SCALE GENOMIC DNA]</scope>
    <source>
        <strain evidence="1 2">PS125</strain>
    </source>
</reference>
<proteinExistence type="predicted"/>
<dbReference type="RefSeq" id="WP_262567755.1">
    <property type="nucleotide sequence ID" value="NZ_JAPFCC010000001.1"/>
</dbReference>
<evidence type="ECO:0000313" key="2">
    <source>
        <dbReference type="Proteomes" id="UP001209854"/>
    </source>
</evidence>
<comment type="caution">
    <text evidence="1">The sequence shown here is derived from an EMBL/GenBank/DDBJ whole genome shotgun (WGS) entry which is preliminary data.</text>
</comment>
<sequence length="64" mass="7558">MSQKWVRLKKYCEESGEPDRTVMKKLEGGYYRLGIHLKKDPAVNCWWVNTEAVDEWLDKAITRG</sequence>
<organism evidence="1 2">
    <name type="scientific">Endozoicomonas gorgoniicola</name>
    <dbReference type="NCBI Taxonomy" id="1234144"/>
    <lineage>
        <taxon>Bacteria</taxon>
        <taxon>Pseudomonadati</taxon>
        <taxon>Pseudomonadota</taxon>
        <taxon>Gammaproteobacteria</taxon>
        <taxon>Oceanospirillales</taxon>
        <taxon>Endozoicomonadaceae</taxon>
        <taxon>Endozoicomonas</taxon>
    </lineage>
</organism>
<keyword evidence="2" id="KW-1185">Reference proteome</keyword>
<evidence type="ECO:0000313" key="1">
    <source>
        <dbReference type="EMBL" id="MCW7552847.1"/>
    </source>
</evidence>
<name>A0ABT3MTX8_9GAMM</name>
<dbReference type="EMBL" id="JAPFCC010000001">
    <property type="protein sequence ID" value="MCW7552847.1"/>
    <property type="molecule type" value="Genomic_DNA"/>
</dbReference>